<evidence type="ECO:0000313" key="1">
    <source>
        <dbReference type="EMBL" id="OWZ19178.1"/>
    </source>
</evidence>
<organism evidence="1 2">
    <name type="scientific">Phytophthora megakarya</name>
    <dbReference type="NCBI Taxonomy" id="4795"/>
    <lineage>
        <taxon>Eukaryota</taxon>
        <taxon>Sar</taxon>
        <taxon>Stramenopiles</taxon>
        <taxon>Oomycota</taxon>
        <taxon>Peronosporomycetes</taxon>
        <taxon>Peronosporales</taxon>
        <taxon>Peronosporaceae</taxon>
        <taxon>Phytophthora</taxon>
    </lineage>
</organism>
<evidence type="ECO:0000313" key="2">
    <source>
        <dbReference type="Proteomes" id="UP000198211"/>
    </source>
</evidence>
<proteinExistence type="predicted"/>
<gene>
    <name evidence="1" type="ORF">PHMEG_0006619</name>
</gene>
<dbReference type="EMBL" id="NBNE01000477">
    <property type="protein sequence ID" value="OWZ19178.1"/>
    <property type="molecule type" value="Genomic_DNA"/>
</dbReference>
<reference evidence="2" key="1">
    <citation type="submission" date="2017-03" db="EMBL/GenBank/DDBJ databases">
        <title>Phytopthora megakarya and P. palmivora, two closely related causual agents of cacao black pod achieved similar genome size and gene model numbers by different mechanisms.</title>
        <authorList>
            <person name="Ali S."/>
            <person name="Shao J."/>
            <person name="Larry D.J."/>
            <person name="Kronmiller B."/>
            <person name="Shen D."/>
            <person name="Strem M.D."/>
            <person name="Melnick R.L."/>
            <person name="Guiltinan M.J."/>
            <person name="Tyler B.M."/>
            <person name="Meinhardt L.W."/>
            <person name="Bailey B.A."/>
        </authorList>
    </citation>
    <scope>NUCLEOTIDE SEQUENCE [LARGE SCALE GENOMIC DNA]</scope>
    <source>
        <strain evidence="2">zdho120</strain>
    </source>
</reference>
<comment type="caution">
    <text evidence="1">The sequence shown here is derived from an EMBL/GenBank/DDBJ whole genome shotgun (WGS) entry which is preliminary data.</text>
</comment>
<sequence>MEDLVGIPNRTGVGIAYRKLLELRAPNNSLPHIALLIDAFLVDFPNQKAFHEACRLGASVQVLEFLLTQYWEYAAHRAPRNGHLHIIR</sequence>
<dbReference type="AlphaFoldDB" id="A0A225WPD7"/>
<protein>
    <submittedName>
        <fullName evidence="1">Uncharacterized protein</fullName>
    </submittedName>
</protein>
<dbReference type="Proteomes" id="UP000198211">
    <property type="component" value="Unassembled WGS sequence"/>
</dbReference>
<name>A0A225WPD7_9STRA</name>
<keyword evidence="2" id="KW-1185">Reference proteome</keyword>
<accession>A0A225WPD7</accession>